<comment type="caution">
    <text evidence="1">The sequence shown here is derived from an EMBL/GenBank/DDBJ whole genome shotgun (WGS) entry which is preliminary data.</text>
</comment>
<accession>A0A1D1W791</accession>
<dbReference type="EMBL" id="BDGG01000021">
    <property type="protein sequence ID" value="GAV09262.1"/>
    <property type="molecule type" value="Genomic_DNA"/>
</dbReference>
<dbReference type="Proteomes" id="UP000186922">
    <property type="component" value="Unassembled WGS sequence"/>
</dbReference>
<evidence type="ECO:0000313" key="1">
    <source>
        <dbReference type="EMBL" id="GAV09262.1"/>
    </source>
</evidence>
<evidence type="ECO:0000313" key="2">
    <source>
        <dbReference type="Proteomes" id="UP000186922"/>
    </source>
</evidence>
<reference evidence="1 2" key="1">
    <citation type="journal article" date="2016" name="Nat. Commun.">
        <title>Extremotolerant tardigrade genome and improved radiotolerance of human cultured cells by tardigrade-unique protein.</title>
        <authorList>
            <person name="Hashimoto T."/>
            <person name="Horikawa D.D."/>
            <person name="Saito Y."/>
            <person name="Kuwahara H."/>
            <person name="Kozuka-Hata H."/>
            <person name="Shin-I T."/>
            <person name="Minakuchi Y."/>
            <person name="Ohishi K."/>
            <person name="Motoyama A."/>
            <person name="Aizu T."/>
            <person name="Enomoto A."/>
            <person name="Kondo K."/>
            <person name="Tanaka S."/>
            <person name="Hara Y."/>
            <person name="Koshikawa S."/>
            <person name="Sagara H."/>
            <person name="Miura T."/>
            <person name="Yokobori S."/>
            <person name="Miyagawa K."/>
            <person name="Suzuki Y."/>
            <person name="Kubo T."/>
            <person name="Oyama M."/>
            <person name="Kohara Y."/>
            <person name="Fujiyama A."/>
            <person name="Arakawa K."/>
            <person name="Katayama T."/>
            <person name="Toyoda A."/>
            <person name="Kunieda T."/>
        </authorList>
    </citation>
    <scope>NUCLEOTIDE SEQUENCE [LARGE SCALE GENOMIC DNA]</scope>
    <source>
        <strain evidence="1 2">YOKOZUNA-1</strain>
    </source>
</reference>
<name>A0A1D1W791_RAMVA</name>
<sequence>MVLPPTSASKPLFRAAMQWLRQLNDAPPPYFPTNLRISKRNAVKWYYQQGYRFRINQYASIFE</sequence>
<keyword evidence="2" id="KW-1185">Reference proteome</keyword>
<protein>
    <submittedName>
        <fullName evidence="1">Uncharacterized protein</fullName>
    </submittedName>
</protein>
<dbReference type="AlphaFoldDB" id="A0A1D1W791"/>
<organism evidence="1 2">
    <name type="scientific">Ramazzottius varieornatus</name>
    <name type="common">Water bear</name>
    <name type="synonym">Tardigrade</name>
    <dbReference type="NCBI Taxonomy" id="947166"/>
    <lineage>
        <taxon>Eukaryota</taxon>
        <taxon>Metazoa</taxon>
        <taxon>Ecdysozoa</taxon>
        <taxon>Tardigrada</taxon>
        <taxon>Eutardigrada</taxon>
        <taxon>Parachela</taxon>
        <taxon>Hypsibioidea</taxon>
        <taxon>Ramazzottiidae</taxon>
        <taxon>Ramazzottius</taxon>
    </lineage>
</organism>
<gene>
    <name evidence="1" type="primary">RvY_18832-1</name>
    <name evidence="1" type="synonym">RvY_18832.1</name>
    <name evidence="1" type="ORF">RvY_18832</name>
</gene>
<proteinExistence type="predicted"/>